<reference evidence="2" key="1">
    <citation type="submission" date="2023-03" db="EMBL/GenBank/DDBJ databases">
        <title>Massive genome expansion in bonnet fungi (Mycena s.s.) driven by repeated elements and novel gene families across ecological guilds.</title>
        <authorList>
            <consortium name="Lawrence Berkeley National Laboratory"/>
            <person name="Harder C.B."/>
            <person name="Miyauchi S."/>
            <person name="Viragh M."/>
            <person name="Kuo A."/>
            <person name="Thoen E."/>
            <person name="Andreopoulos B."/>
            <person name="Lu D."/>
            <person name="Skrede I."/>
            <person name="Drula E."/>
            <person name="Henrissat B."/>
            <person name="Morin E."/>
            <person name="Kohler A."/>
            <person name="Barry K."/>
            <person name="LaButti K."/>
            <person name="Morin E."/>
            <person name="Salamov A."/>
            <person name="Lipzen A."/>
            <person name="Mereny Z."/>
            <person name="Hegedus B."/>
            <person name="Baldrian P."/>
            <person name="Stursova M."/>
            <person name="Weitz H."/>
            <person name="Taylor A."/>
            <person name="Grigoriev I.V."/>
            <person name="Nagy L.G."/>
            <person name="Martin F."/>
            <person name="Kauserud H."/>
        </authorList>
    </citation>
    <scope>NUCLEOTIDE SEQUENCE</scope>
    <source>
        <strain evidence="2">CBHHK182m</strain>
    </source>
</reference>
<name>A0AAD7KJ40_9AGAR</name>
<gene>
    <name evidence="2" type="ORF">B0H16DRAFT_1445935</name>
</gene>
<proteinExistence type="predicted"/>
<dbReference type="AlphaFoldDB" id="A0AAD7KJ40"/>
<keyword evidence="3" id="KW-1185">Reference proteome</keyword>
<feature type="compositionally biased region" description="Basic and acidic residues" evidence="1">
    <location>
        <begin position="253"/>
        <end position="281"/>
    </location>
</feature>
<accession>A0AAD7KJ40</accession>
<evidence type="ECO:0000313" key="3">
    <source>
        <dbReference type="Proteomes" id="UP001215598"/>
    </source>
</evidence>
<dbReference type="Proteomes" id="UP001215598">
    <property type="component" value="Unassembled WGS sequence"/>
</dbReference>
<feature type="region of interest" description="Disordered" evidence="1">
    <location>
        <begin position="231"/>
        <end position="281"/>
    </location>
</feature>
<protein>
    <submittedName>
        <fullName evidence="2">Uncharacterized protein</fullName>
    </submittedName>
</protein>
<evidence type="ECO:0000256" key="1">
    <source>
        <dbReference type="SAM" id="MobiDB-lite"/>
    </source>
</evidence>
<dbReference type="EMBL" id="JARKIB010000001">
    <property type="protein sequence ID" value="KAJ7786020.1"/>
    <property type="molecule type" value="Genomic_DNA"/>
</dbReference>
<evidence type="ECO:0000313" key="2">
    <source>
        <dbReference type="EMBL" id="KAJ7786020.1"/>
    </source>
</evidence>
<sequence>MTSIDQARCVLVIAAYFCRPTVIAAGRRQDRLKELAEKKLETLQIDVSADEATLKTTADSLVTKYLNLDAVILASGELACIQYNYDFTKEVELTSQNFVVQKGQHLTVLSRDHQGNKRQLSGSRVHHYMFLPHFLKLSVPSMKDALPSLCTSPHLRTCVPSRTPDIELFCFQGRVEKFRDLSSPTTPHINVVEISPPRRSGSAFSTPHYGPRCLRLAQHVLATAHTRWRKENVRTSRSIARPSRSGVAGGREQSSDRRPVLERREAREEDHLRPAAYNREH</sequence>
<organism evidence="2 3">
    <name type="scientific">Mycena metata</name>
    <dbReference type="NCBI Taxonomy" id="1033252"/>
    <lineage>
        <taxon>Eukaryota</taxon>
        <taxon>Fungi</taxon>
        <taxon>Dikarya</taxon>
        <taxon>Basidiomycota</taxon>
        <taxon>Agaricomycotina</taxon>
        <taxon>Agaricomycetes</taxon>
        <taxon>Agaricomycetidae</taxon>
        <taxon>Agaricales</taxon>
        <taxon>Marasmiineae</taxon>
        <taxon>Mycenaceae</taxon>
        <taxon>Mycena</taxon>
    </lineage>
</organism>
<comment type="caution">
    <text evidence="2">The sequence shown here is derived from an EMBL/GenBank/DDBJ whole genome shotgun (WGS) entry which is preliminary data.</text>
</comment>